<keyword evidence="6" id="KW-1185">Reference proteome</keyword>
<dbReference type="CDD" id="cd07938">
    <property type="entry name" value="DRE_TIM_HMGL"/>
    <property type="match status" value="1"/>
</dbReference>
<dbReference type="PANTHER" id="PTHR42738:SF7">
    <property type="entry name" value="HYDROXYMETHYLGLUTARYL-COA LYASE"/>
    <property type="match status" value="1"/>
</dbReference>
<organism evidence="5 6">
    <name type="scientific">Azohydromonas lata</name>
    <dbReference type="NCBI Taxonomy" id="45677"/>
    <lineage>
        <taxon>Bacteria</taxon>
        <taxon>Pseudomonadati</taxon>
        <taxon>Pseudomonadota</taxon>
        <taxon>Betaproteobacteria</taxon>
        <taxon>Burkholderiales</taxon>
        <taxon>Sphaerotilaceae</taxon>
        <taxon>Azohydromonas</taxon>
    </lineage>
</organism>
<dbReference type="PANTHER" id="PTHR42738">
    <property type="entry name" value="HYDROXYMETHYLGLUTARYL-COA LYASE"/>
    <property type="match status" value="1"/>
</dbReference>
<proteinExistence type="inferred from homology"/>
<evidence type="ECO:0000313" key="6">
    <source>
        <dbReference type="Proteomes" id="UP001293718"/>
    </source>
</evidence>
<evidence type="ECO:0000256" key="2">
    <source>
        <dbReference type="ARBA" id="ARBA00022723"/>
    </source>
</evidence>
<feature type="domain" description="Pyruvate carboxyltransferase" evidence="4">
    <location>
        <begin position="6"/>
        <end position="275"/>
    </location>
</feature>
<dbReference type="SUPFAM" id="SSF51569">
    <property type="entry name" value="Aldolase"/>
    <property type="match status" value="1"/>
</dbReference>
<sequence>MSLPSVLISEVGPRDGLQSVGRTMPTAAKCAWIDRLFDAGLREIEVGSFVPARLLPQMADVADVVRHALAKPGLTVMALVPNLRGAEAALAAGVHKISMPLSASEAHSLANVRKTREQALQDLCAITALRRERYPAARVEVGMSTAFGCTLQGAVPEDEVVWVAERAVEAGVDEVGLSDTTGMAHPAQVRRLFNRVRAAIGERTGAAHMHNTRGLGLANCLAAFDVGVRTFDASQGGLGGCPYAPGASGNVVTEDLVFMFEAMGVHTGVDLERLMAARDALAAGLPGEPLYGMTPEAGLTKGFTYADGRCPASERLLDRIEKDCA</sequence>
<dbReference type="Gene3D" id="3.20.20.70">
    <property type="entry name" value="Aldolase class I"/>
    <property type="match status" value="1"/>
</dbReference>
<evidence type="ECO:0000313" key="5">
    <source>
        <dbReference type="EMBL" id="MDZ5457426.1"/>
    </source>
</evidence>
<dbReference type="PROSITE" id="PS50991">
    <property type="entry name" value="PYR_CT"/>
    <property type="match status" value="1"/>
</dbReference>
<evidence type="ECO:0000256" key="1">
    <source>
        <dbReference type="ARBA" id="ARBA00009405"/>
    </source>
</evidence>
<accession>A0ABU5IE82</accession>
<dbReference type="Proteomes" id="UP001293718">
    <property type="component" value="Unassembled WGS sequence"/>
</dbReference>
<dbReference type="GO" id="GO:0016829">
    <property type="term" value="F:lyase activity"/>
    <property type="evidence" value="ECO:0007669"/>
    <property type="project" value="UniProtKB-KW"/>
</dbReference>
<dbReference type="NCBIfam" id="NF004283">
    <property type="entry name" value="PRK05692.1"/>
    <property type="match status" value="1"/>
</dbReference>
<reference evidence="5 6" key="1">
    <citation type="submission" date="2023-11" db="EMBL/GenBank/DDBJ databases">
        <title>Draft genome of Azohydromonas lata strain H1 (DSM1123), a polyhydroxyalkanoate producer.</title>
        <authorList>
            <person name="Traversa D."/>
            <person name="D'Addabbo P."/>
            <person name="Pazzani C."/>
            <person name="Manzari C."/>
            <person name="Chiara M."/>
            <person name="Scrascia M."/>
        </authorList>
    </citation>
    <scope>NUCLEOTIDE SEQUENCE [LARGE SCALE GENOMIC DNA]</scope>
    <source>
        <strain evidence="5 6">H1</strain>
    </source>
</reference>
<gene>
    <name evidence="5" type="ORF">SM757_12675</name>
</gene>
<keyword evidence="3 5" id="KW-0456">Lyase</keyword>
<dbReference type="InterPro" id="IPR043594">
    <property type="entry name" value="HMGL"/>
</dbReference>
<protein>
    <submittedName>
        <fullName evidence="5">Hydroxymethylglutaryl-CoA lyase</fullName>
    </submittedName>
</protein>
<comment type="similarity">
    <text evidence="1">Belongs to the HMG-CoA lyase family.</text>
</comment>
<evidence type="ECO:0000259" key="4">
    <source>
        <dbReference type="PROSITE" id="PS50991"/>
    </source>
</evidence>
<dbReference type="EMBL" id="JAXOJX010000018">
    <property type="protein sequence ID" value="MDZ5457426.1"/>
    <property type="molecule type" value="Genomic_DNA"/>
</dbReference>
<dbReference type="Pfam" id="PF00682">
    <property type="entry name" value="HMGL-like"/>
    <property type="match status" value="1"/>
</dbReference>
<dbReference type="RefSeq" id="WP_322465740.1">
    <property type="nucleotide sequence ID" value="NZ_JAXOJX010000018.1"/>
</dbReference>
<evidence type="ECO:0000256" key="3">
    <source>
        <dbReference type="ARBA" id="ARBA00023239"/>
    </source>
</evidence>
<keyword evidence="2" id="KW-0479">Metal-binding</keyword>
<dbReference type="InterPro" id="IPR000891">
    <property type="entry name" value="PYR_CT"/>
</dbReference>
<dbReference type="InterPro" id="IPR013785">
    <property type="entry name" value="Aldolase_TIM"/>
</dbReference>
<comment type="caution">
    <text evidence="5">The sequence shown here is derived from an EMBL/GenBank/DDBJ whole genome shotgun (WGS) entry which is preliminary data.</text>
</comment>
<name>A0ABU5IE82_9BURK</name>